<proteinExistence type="predicted"/>
<gene>
    <name evidence="1" type="ORF">OKA04_19970</name>
</gene>
<organism evidence="1 2">
    <name type="scientific">Luteolibacter flavescens</name>
    <dbReference type="NCBI Taxonomy" id="1859460"/>
    <lineage>
        <taxon>Bacteria</taxon>
        <taxon>Pseudomonadati</taxon>
        <taxon>Verrucomicrobiota</taxon>
        <taxon>Verrucomicrobiia</taxon>
        <taxon>Verrucomicrobiales</taxon>
        <taxon>Verrucomicrobiaceae</taxon>
        <taxon>Luteolibacter</taxon>
    </lineage>
</organism>
<dbReference type="RefSeq" id="WP_264502979.1">
    <property type="nucleotide sequence ID" value="NZ_JAPDDS010000014.1"/>
</dbReference>
<evidence type="ECO:0000313" key="2">
    <source>
        <dbReference type="Proteomes" id="UP001207930"/>
    </source>
</evidence>
<dbReference type="Proteomes" id="UP001207930">
    <property type="component" value="Unassembled WGS sequence"/>
</dbReference>
<reference evidence="1 2" key="1">
    <citation type="submission" date="2022-10" db="EMBL/GenBank/DDBJ databases">
        <title>Luteolibacter flavescens strain MCCC 1K03193, whole genome shotgun sequencing project.</title>
        <authorList>
            <person name="Zhao G."/>
            <person name="Shen L."/>
        </authorList>
    </citation>
    <scope>NUCLEOTIDE SEQUENCE [LARGE SCALE GENOMIC DNA]</scope>
    <source>
        <strain evidence="1 2">MCCC 1K03193</strain>
    </source>
</reference>
<keyword evidence="2" id="KW-1185">Reference proteome</keyword>
<dbReference type="EMBL" id="JAPDDS010000014">
    <property type="protein sequence ID" value="MCW1887025.1"/>
    <property type="molecule type" value="Genomic_DNA"/>
</dbReference>
<comment type="caution">
    <text evidence="1">The sequence shown here is derived from an EMBL/GenBank/DDBJ whole genome shotgun (WGS) entry which is preliminary data.</text>
</comment>
<sequence>MATSALGGLGFLAGLPPVSANDAKLDPTAVRFLPEIEPLVRLLEDTSRDRLLEEVGAKIRSGTTHRDIVTALLLAGIRNIQPRPVGFKFHAVLVINSAHLASLSAPDGDRWLPVFWALDQFKSSQARDKEAGDWTMESVFEPAVPAADRAAAAFSTGMDSWDVGCADTAAAALARNGDTQAAFDLFCRYGARDYRDIGHKAIYVANSWRLLNVIGWQHAEPVLRSLSYALLAHDGGNPAEADELADQPGRKNQERVKDLRVTWNGGENRPEATADMLATLRTGTWDEASAKAVELINAGSSPQPVWDAMFQAAAELLMRRPGIISLHASTTTNALHYAYRHAANDETRRFLMLQNASFLPLFRDDARAKDGIRIDTFEPVPEGRPAPEAVEEIFAGLMEDRPLAARRTLAYLDAGGDPKVFTDAARRLIYLKGTDSHDYKFSTAVMEDWHSLSPAFRHRFLAASVHWLKGTTAPDSPLVARTRAAL</sequence>
<evidence type="ECO:0000313" key="1">
    <source>
        <dbReference type="EMBL" id="MCW1887025.1"/>
    </source>
</evidence>
<protein>
    <submittedName>
        <fullName evidence="1">Uncharacterized protein</fullName>
    </submittedName>
</protein>
<accession>A0ABT3FTY2</accession>
<name>A0ABT3FTY2_9BACT</name>